<sequence>MTSSRMTGKLLLATTSELRLVKAAAITTIIFPASHSAPEAIRKSGQAFSQAVKDSAGTQTLPSPHLSAFTALVRTVAEDKQSGKELVAAARKVLENPNDVARLCTVCKVPKCFKADQTRLEIAVSPDAHTFLRQCVDVWTHQGALKKPGAGPRRPLERALAEWLTNHS</sequence>
<dbReference type="AlphaFoldDB" id="A0A813LPY5"/>
<accession>A0A813LPY5</accession>
<evidence type="ECO:0000313" key="2">
    <source>
        <dbReference type="Proteomes" id="UP000626109"/>
    </source>
</evidence>
<comment type="caution">
    <text evidence="1">The sequence shown here is derived from an EMBL/GenBank/DDBJ whole genome shotgun (WGS) entry which is preliminary data.</text>
</comment>
<dbReference type="EMBL" id="CAJNNW010036053">
    <property type="protein sequence ID" value="CAE8731731.1"/>
    <property type="molecule type" value="Genomic_DNA"/>
</dbReference>
<protein>
    <submittedName>
        <fullName evidence="1">Uncharacterized protein</fullName>
    </submittedName>
</protein>
<dbReference type="Proteomes" id="UP000626109">
    <property type="component" value="Unassembled WGS sequence"/>
</dbReference>
<name>A0A813LPY5_POLGL</name>
<gene>
    <name evidence="1" type="ORF">PGLA2088_LOCUS46129</name>
</gene>
<organism evidence="1 2">
    <name type="scientific">Polarella glacialis</name>
    <name type="common">Dinoflagellate</name>
    <dbReference type="NCBI Taxonomy" id="89957"/>
    <lineage>
        <taxon>Eukaryota</taxon>
        <taxon>Sar</taxon>
        <taxon>Alveolata</taxon>
        <taxon>Dinophyceae</taxon>
        <taxon>Suessiales</taxon>
        <taxon>Suessiaceae</taxon>
        <taxon>Polarella</taxon>
    </lineage>
</organism>
<reference evidence="1" key="1">
    <citation type="submission" date="2021-02" db="EMBL/GenBank/DDBJ databases">
        <authorList>
            <person name="Dougan E. K."/>
            <person name="Rhodes N."/>
            <person name="Thang M."/>
            <person name="Chan C."/>
        </authorList>
    </citation>
    <scope>NUCLEOTIDE SEQUENCE</scope>
</reference>
<proteinExistence type="predicted"/>
<evidence type="ECO:0000313" key="1">
    <source>
        <dbReference type="EMBL" id="CAE8731731.1"/>
    </source>
</evidence>